<evidence type="ECO:0000313" key="4">
    <source>
        <dbReference type="Proteomes" id="UP000285112"/>
    </source>
</evidence>
<keyword evidence="2" id="KW-1133">Transmembrane helix</keyword>
<name>A0A419IAS9_9PSEU</name>
<dbReference type="Proteomes" id="UP000285112">
    <property type="component" value="Unassembled WGS sequence"/>
</dbReference>
<evidence type="ECO:0000313" key="3">
    <source>
        <dbReference type="EMBL" id="RJQ90630.1"/>
    </source>
</evidence>
<proteinExistence type="predicted"/>
<evidence type="ECO:0000256" key="2">
    <source>
        <dbReference type="SAM" id="Phobius"/>
    </source>
</evidence>
<dbReference type="OrthoDB" id="3695075at2"/>
<dbReference type="EMBL" id="QZFV01000032">
    <property type="protein sequence ID" value="RJQ90630.1"/>
    <property type="molecule type" value="Genomic_DNA"/>
</dbReference>
<sequence>MTGPEDELDQRLRTLFADERLAVEPADDATSVIVAGVARRRRHRRMLNAAAGVVCVLTIGAGGLVAFQLRTQDTGVAVSAPPAAASGASAAPTSSSAPPSTTSKEPEPSSSAVAVPPPSAEMHSSLEPSKPGTSKPSPGRTTVPALSGALVTASGLGAVQLGMSEQQLADKGVTLTQVKESSGCKYYDVTGAGVPAATAVVSSGKGVVAVKPVGAAHTPEGVGDGSTKDDVAAAYPGTSEASGALVSPTGDQGTYRFTLSSNGAVQSVEVRTAAQSCLN</sequence>
<organism evidence="3 4">
    <name type="scientific">Amycolatopsis panacis</name>
    <dbReference type="NCBI Taxonomy" id="2340917"/>
    <lineage>
        <taxon>Bacteria</taxon>
        <taxon>Bacillati</taxon>
        <taxon>Actinomycetota</taxon>
        <taxon>Actinomycetes</taxon>
        <taxon>Pseudonocardiales</taxon>
        <taxon>Pseudonocardiaceae</taxon>
        <taxon>Amycolatopsis</taxon>
    </lineage>
</organism>
<evidence type="ECO:0000256" key="1">
    <source>
        <dbReference type="SAM" id="MobiDB-lite"/>
    </source>
</evidence>
<reference evidence="3 4" key="1">
    <citation type="submission" date="2018-09" db="EMBL/GenBank/DDBJ databases">
        <title>YIM PH 21725 draft genome.</title>
        <authorList>
            <person name="Miao C."/>
        </authorList>
    </citation>
    <scope>NUCLEOTIDE SEQUENCE [LARGE SCALE GENOMIC DNA]</scope>
    <source>
        <strain evidence="4">YIM PH21725</strain>
    </source>
</reference>
<keyword evidence="2" id="KW-0472">Membrane</keyword>
<protein>
    <submittedName>
        <fullName evidence="3">Uncharacterized protein</fullName>
    </submittedName>
</protein>
<feature type="transmembrane region" description="Helical" evidence="2">
    <location>
        <begin position="49"/>
        <end position="69"/>
    </location>
</feature>
<gene>
    <name evidence="3" type="ORF">D5S19_02585</name>
</gene>
<keyword evidence="2" id="KW-0812">Transmembrane</keyword>
<feature type="compositionally biased region" description="Low complexity" evidence="1">
    <location>
        <begin position="83"/>
        <end position="114"/>
    </location>
</feature>
<comment type="caution">
    <text evidence="3">The sequence shown here is derived from an EMBL/GenBank/DDBJ whole genome shotgun (WGS) entry which is preliminary data.</text>
</comment>
<keyword evidence="4" id="KW-1185">Reference proteome</keyword>
<accession>A0A419IAS9</accession>
<feature type="compositionally biased region" description="Low complexity" evidence="1">
    <location>
        <begin position="128"/>
        <end position="139"/>
    </location>
</feature>
<feature type="region of interest" description="Disordered" evidence="1">
    <location>
        <begin position="83"/>
        <end position="144"/>
    </location>
</feature>
<dbReference type="AlphaFoldDB" id="A0A419IAS9"/>
<dbReference type="RefSeq" id="WP_120021711.1">
    <property type="nucleotide sequence ID" value="NZ_QZFV01000032.1"/>
</dbReference>